<protein>
    <submittedName>
        <fullName evidence="3">Uncharacterized protein</fullName>
    </submittedName>
</protein>
<dbReference type="AlphaFoldDB" id="A0A0J6VM53"/>
<sequence>MSRLKYFVGAVMAMLVGAPEGSEAATSQSTDPTAAAPDPKLSDAAREIVAQNMQRRVIKSNGQSKYYFARESGPSWVNSPRKIDKLNNIKTLPQMQQRYR</sequence>
<feature type="region of interest" description="Disordered" evidence="1">
    <location>
        <begin position="20"/>
        <end position="42"/>
    </location>
</feature>
<dbReference type="EMBL" id="LABY01000049">
    <property type="protein sequence ID" value="KMO40251.1"/>
    <property type="molecule type" value="Genomic_DNA"/>
</dbReference>
<name>A0A0J6VM53_9HYPH</name>
<evidence type="ECO:0000313" key="4">
    <source>
        <dbReference type="Proteomes" id="UP000035955"/>
    </source>
</evidence>
<feature type="chain" id="PRO_5005282945" evidence="2">
    <location>
        <begin position="25"/>
        <end position="100"/>
    </location>
</feature>
<comment type="caution">
    <text evidence="3">The sequence shown here is derived from an EMBL/GenBank/DDBJ whole genome shotgun (WGS) entry which is preliminary data.</text>
</comment>
<keyword evidence="2" id="KW-0732">Signal</keyword>
<accession>A0A0J6VM53</accession>
<keyword evidence="4" id="KW-1185">Reference proteome</keyword>
<proteinExistence type="predicted"/>
<evidence type="ECO:0000256" key="1">
    <source>
        <dbReference type="SAM" id="MobiDB-lite"/>
    </source>
</evidence>
<reference evidence="3 4" key="1">
    <citation type="submission" date="2015-03" db="EMBL/GenBank/DDBJ databases">
        <title>Genome sequencing of Methylobacterium variabile DSM 16961.</title>
        <authorList>
            <person name="Chaudhry V."/>
            <person name="Patil P.B."/>
        </authorList>
    </citation>
    <scope>NUCLEOTIDE SEQUENCE [LARGE SCALE GENOMIC DNA]</scope>
    <source>
        <strain evidence="3 4">DSM 16961</strain>
    </source>
</reference>
<dbReference type="PATRIC" id="fig|298794.3.peg.6053"/>
<dbReference type="RefSeq" id="WP_048443692.1">
    <property type="nucleotide sequence ID" value="NZ_LABY01000049.1"/>
</dbReference>
<evidence type="ECO:0000313" key="3">
    <source>
        <dbReference type="EMBL" id="KMO40251.1"/>
    </source>
</evidence>
<evidence type="ECO:0000256" key="2">
    <source>
        <dbReference type="SAM" id="SignalP"/>
    </source>
</evidence>
<gene>
    <name evidence="3" type="ORF">VQ02_08215</name>
</gene>
<dbReference type="Proteomes" id="UP000035955">
    <property type="component" value="Unassembled WGS sequence"/>
</dbReference>
<feature type="signal peptide" evidence="2">
    <location>
        <begin position="1"/>
        <end position="24"/>
    </location>
</feature>
<organism evidence="3 4">
    <name type="scientific">Methylobacterium variabile</name>
    <dbReference type="NCBI Taxonomy" id="298794"/>
    <lineage>
        <taxon>Bacteria</taxon>
        <taxon>Pseudomonadati</taxon>
        <taxon>Pseudomonadota</taxon>
        <taxon>Alphaproteobacteria</taxon>
        <taxon>Hyphomicrobiales</taxon>
        <taxon>Methylobacteriaceae</taxon>
        <taxon>Methylobacterium</taxon>
    </lineage>
</organism>